<dbReference type="AlphaFoldDB" id="A0ABD0UFB7"/>
<dbReference type="EMBL" id="JANQDX010000015">
    <property type="protein sequence ID" value="KAL0911403.1"/>
    <property type="molecule type" value="Genomic_DNA"/>
</dbReference>
<gene>
    <name evidence="1" type="ORF">M5K25_019542</name>
</gene>
<keyword evidence="2" id="KW-1185">Reference proteome</keyword>
<evidence type="ECO:0000313" key="1">
    <source>
        <dbReference type="EMBL" id="KAL0911403.1"/>
    </source>
</evidence>
<protein>
    <submittedName>
        <fullName evidence="1">Uncharacterized protein</fullName>
    </submittedName>
</protein>
<dbReference type="Proteomes" id="UP001552299">
    <property type="component" value="Unassembled WGS sequence"/>
</dbReference>
<sequence length="468" mass="52778">MEVLMAMTSDELMCADAERIQSPIKMCHVTRYSVLGLNTRYRASVLLGTEAQYRSVLERKPDGRTVRCPHRIISPRLHIEYLAHLQRALMRNMEHCNVLGTDLPEKCINVVNCNPLQESRIPPSLESRIDESVISTIESAVKDSTSSVVLRVIDLEPNKDGDAIKEHHLEVIISLMKILVTISHDTAEHVEVLGANPSYEDSFLHWNSINWKKLDTYKEDNRMDCRKICNKVREDVRHTTGQFETSRKSIKHTGYVVLASAGSENSRPCLGLFLSFGSSWRVLTRPTRCRCRAEAGDRNGVYVGNQWRTGGVRKRAARETHGMRRRAWCTRCTRVAREKRTSRVRAGLMIVQVAVCACAGSQYYRVAVRAGGVTCKWRLVHVETYVSRSRIAIGVKDHGAEQMGEARTGASAMECERDALGCGGVSRSGSSNLWWLFIIEAITEKRFEKDRESQKMGGGGEESCFGEW</sequence>
<organism evidence="1 2">
    <name type="scientific">Dendrobium thyrsiflorum</name>
    <name type="common">Pinecone-like raceme dendrobium</name>
    <name type="synonym">Orchid</name>
    <dbReference type="NCBI Taxonomy" id="117978"/>
    <lineage>
        <taxon>Eukaryota</taxon>
        <taxon>Viridiplantae</taxon>
        <taxon>Streptophyta</taxon>
        <taxon>Embryophyta</taxon>
        <taxon>Tracheophyta</taxon>
        <taxon>Spermatophyta</taxon>
        <taxon>Magnoliopsida</taxon>
        <taxon>Liliopsida</taxon>
        <taxon>Asparagales</taxon>
        <taxon>Orchidaceae</taxon>
        <taxon>Epidendroideae</taxon>
        <taxon>Malaxideae</taxon>
        <taxon>Dendrobiinae</taxon>
        <taxon>Dendrobium</taxon>
    </lineage>
</organism>
<proteinExistence type="predicted"/>
<accession>A0ABD0UFB7</accession>
<reference evidence="1 2" key="1">
    <citation type="journal article" date="2024" name="Plant Biotechnol. J.">
        <title>Dendrobium thyrsiflorum genome and its molecular insights into genes involved in important horticultural traits.</title>
        <authorList>
            <person name="Chen B."/>
            <person name="Wang J.Y."/>
            <person name="Zheng P.J."/>
            <person name="Li K.L."/>
            <person name="Liang Y.M."/>
            <person name="Chen X.F."/>
            <person name="Zhang C."/>
            <person name="Zhao X."/>
            <person name="He X."/>
            <person name="Zhang G.Q."/>
            <person name="Liu Z.J."/>
            <person name="Xu Q."/>
        </authorList>
    </citation>
    <scope>NUCLEOTIDE SEQUENCE [LARGE SCALE GENOMIC DNA]</scope>
    <source>
        <strain evidence="1">GZMU011</strain>
    </source>
</reference>
<evidence type="ECO:0000313" key="2">
    <source>
        <dbReference type="Proteomes" id="UP001552299"/>
    </source>
</evidence>
<comment type="caution">
    <text evidence="1">The sequence shown here is derived from an EMBL/GenBank/DDBJ whole genome shotgun (WGS) entry which is preliminary data.</text>
</comment>
<name>A0ABD0UFB7_DENTH</name>